<dbReference type="Gene3D" id="3.30.70.100">
    <property type="match status" value="1"/>
</dbReference>
<comment type="catalytic activity">
    <reaction evidence="4 5 6">
        <text>an acyl phosphate + H2O = a carboxylate + phosphate + H(+)</text>
        <dbReference type="Rhea" id="RHEA:14965"/>
        <dbReference type="ChEBI" id="CHEBI:15377"/>
        <dbReference type="ChEBI" id="CHEBI:15378"/>
        <dbReference type="ChEBI" id="CHEBI:29067"/>
        <dbReference type="ChEBI" id="CHEBI:43474"/>
        <dbReference type="ChEBI" id="CHEBI:59918"/>
        <dbReference type="EC" id="3.6.1.7"/>
    </reaction>
</comment>
<feature type="active site" evidence="5">
    <location>
        <position position="22"/>
    </location>
</feature>
<dbReference type="InterPro" id="IPR017968">
    <property type="entry name" value="Acylphosphatase_CS"/>
</dbReference>
<name>A0A347ZU16_9CHLR</name>
<dbReference type="PANTHER" id="PTHR47268">
    <property type="entry name" value="ACYLPHOSPHATASE"/>
    <property type="match status" value="1"/>
</dbReference>
<evidence type="ECO:0000259" key="8">
    <source>
        <dbReference type="PROSITE" id="PS51160"/>
    </source>
</evidence>
<evidence type="ECO:0000256" key="2">
    <source>
        <dbReference type="ARBA" id="ARBA00012150"/>
    </source>
</evidence>
<dbReference type="EC" id="3.6.1.7" evidence="2 5"/>
<feature type="active site" evidence="5">
    <location>
        <position position="40"/>
    </location>
</feature>
<dbReference type="PANTHER" id="PTHR47268:SF4">
    <property type="entry name" value="ACYLPHOSPHATASE"/>
    <property type="match status" value="1"/>
</dbReference>
<protein>
    <recommendedName>
        <fullName evidence="3 5">Acylphosphatase</fullName>
        <ecNumber evidence="2 5">3.6.1.7</ecNumber>
    </recommendedName>
</protein>
<keyword evidence="5 6" id="KW-0378">Hydrolase</keyword>
<reference evidence="9 10" key="1">
    <citation type="submission" date="2018-08" db="EMBL/GenBank/DDBJ databases">
        <title>Genomic Encyclopedia of Type Strains, Phase IV (KMG-IV): sequencing the most valuable type-strain genomes for metagenomic binning, comparative biology and taxonomic classification.</title>
        <authorList>
            <person name="Goeker M."/>
        </authorList>
    </citation>
    <scope>NUCLEOTIDE SEQUENCE [LARGE SCALE GENOMIC DNA]</scope>
    <source>
        <strain evidence="9 10">DSM 23923</strain>
    </source>
</reference>
<comment type="similarity">
    <text evidence="1 7">Belongs to the acylphosphatase family.</text>
</comment>
<dbReference type="RefSeq" id="WP_116223785.1">
    <property type="nucleotide sequence ID" value="NZ_AP018437.1"/>
</dbReference>
<dbReference type="PROSITE" id="PS51160">
    <property type="entry name" value="ACYLPHOSPHATASE_3"/>
    <property type="match status" value="1"/>
</dbReference>
<dbReference type="EMBL" id="QUMS01000001">
    <property type="protein sequence ID" value="REG10618.1"/>
    <property type="molecule type" value="Genomic_DNA"/>
</dbReference>
<accession>A0A347ZU16</accession>
<dbReference type="PROSITE" id="PS00150">
    <property type="entry name" value="ACYLPHOSPHATASE_1"/>
    <property type="match status" value="1"/>
</dbReference>
<evidence type="ECO:0000256" key="7">
    <source>
        <dbReference type="RuleBase" id="RU004168"/>
    </source>
</evidence>
<evidence type="ECO:0000313" key="10">
    <source>
        <dbReference type="Proteomes" id="UP000256388"/>
    </source>
</evidence>
<dbReference type="Proteomes" id="UP000256388">
    <property type="component" value="Unassembled WGS sequence"/>
</dbReference>
<dbReference type="OrthoDB" id="9808093at2"/>
<gene>
    <name evidence="9" type="ORF">DFR64_0477</name>
</gene>
<organism evidence="9 10">
    <name type="scientific">Pelolinea submarina</name>
    <dbReference type="NCBI Taxonomy" id="913107"/>
    <lineage>
        <taxon>Bacteria</taxon>
        <taxon>Bacillati</taxon>
        <taxon>Chloroflexota</taxon>
        <taxon>Anaerolineae</taxon>
        <taxon>Anaerolineales</taxon>
        <taxon>Anaerolineaceae</taxon>
        <taxon>Pelolinea</taxon>
    </lineage>
</organism>
<dbReference type="GO" id="GO:0003998">
    <property type="term" value="F:acylphosphatase activity"/>
    <property type="evidence" value="ECO:0007669"/>
    <property type="project" value="UniProtKB-EC"/>
</dbReference>
<evidence type="ECO:0000256" key="6">
    <source>
        <dbReference type="RuleBase" id="RU000553"/>
    </source>
</evidence>
<proteinExistence type="inferred from homology"/>
<evidence type="ECO:0000313" key="9">
    <source>
        <dbReference type="EMBL" id="REG10618.1"/>
    </source>
</evidence>
<evidence type="ECO:0000256" key="5">
    <source>
        <dbReference type="PROSITE-ProRule" id="PRU00520"/>
    </source>
</evidence>
<feature type="domain" description="Acylphosphatase-like" evidence="8">
    <location>
        <begin position="7"/>
        <end position="94"/>
    </location>
</feature>
<dbReference type="Pfam" id="PF00708">
    <property type="entry name" value="Acylphosphatase"/>
    <property type="match status" value="1"/>
</dbReference>
<evidence type="ECO:0000256" key="3">
    <source>
        <dbReference type="ARBA" id="ARBA00015991"/>
    </source>
</evidence>
<dbReference type="PROSITE" id="PS00151">
    <property type="entry name" value="ACYLPHOSPHATASE_2"/>
    <property type="match status" value="1"/>
</dbReference>
<dbReference type="AlphaFoldDB" id="A0A347ZU16"/>
<dbReference type="InterPro" id="IPR001792">
    <property type="entry name" value="Acylphosphatase-like_dom"/>
</dbReference>
<evidence type="ECO:0000256" key="1">
    <source>
        <dbReference type="ARBA" id="ARBA00005614"/>
    </source>
</evidence>
<dbReference type="InterPro" id="IPR020456">
    <property type="entry name" value="Acylphosphatase"/>
</dbReference>
<sequence>MENDTKRFHAIIKGIVQGVGFRFFVFQYGVNLNLNGWVRNRYNGDVEVVVEGPKDTLDAFLEKLYQGPQMAHVDKIDLDWEEPRGDLPTFTIYESE</sequence>
<keyword evidence="10" id="KW-1185">Reference proteome</keyword>
<comment type="caution">
    <text evidence="9">The sequence shown here is derived from an EMBL/GenBank/DDBJ whole genome shotgun (WGS) entry which is preliminary data.</text>
</comment>
<dbReference type="InterPro" id="IPR036046">
    <property type="entry name" value="Acylphosphatase-like_dom_sf"/>
</dbReference>
<evidence type="ECO:0000256" key="4">
    <source>
        <dbReference type="ARBA" id="ARBA00047645"/>
    </source>
</evidence>
<dbReference type="SUPFAM" id="SSF54975">
    <property type="entry name" value="Acylphosphatase/BLUF domain-like"/>
    <property type="match status" value="1"/>
</dbReference>